<dbReference type="SUPFAM" id="SSF109854">
    <property type="entry name" value="DinB/YfiT-like putative metalloenzymes"/>
    <property type="match status" value="1"/>
</dbReference>
<evidence type="ECO:0000256" key="1">
    <source>
        <dbReference type="SAM" id="MobiDB-lite"/>
    </source>
</evidence>
<dbReference type="GeneID" id="80344848"/>
<dbReference type="InterPro" id="IPR034660">
    <property type="entry name" value="DinB/YfiT-like"/>
</dbReference>
<feature type="region of interest" description="Disordered" evidence="1">
    <location>
        <begin position="200"/>
        <end position="243"/>
    </location>
</feature>
<feature type="domain" description="Mycothiol-dependent maleylpyruvate isomerase metal-binding" evidence="2">
    <location>
        <begin position="6"/>
        <end position="172"/>
    </location>
</feature>
<keyword evidence="4" id="KW-1185">Reference proteome</keyword>
<dbReference type="KEGG" id="nwl:NWFMUON74_02170"/>
<dbReference type="GO" id="GO:0046872">
    <property type="term" value="F:metal ion binding"/>
    <property type="evidence" value="ECO:0007669"/>
    <property type="project" value="InterPro"/>
</dbReference>
<accession>A0A7G1KBV3</accession>
<evidence type="ECO:0000313" key="4">
    <source>
        <dbReference type="Proteomes" id="UP000516173"/>
    </source>
</evidence>
<dbReference type="Pfam" id="PF11716">
    <property type="entry name" value="MDMPI_N"/>
    <property type="match status" value="1"/>
</dbReference>
<organism evidence="3 4">
    <name type="scientific">Nocardia wallacei</name>
    <dbReference type="NCBI Taxonomy" id="480035"/>
    <lineage>
        <taxon>Bacteria</taxon>
        <taxon>Bacillati</taxon>
        <taxon>Actinomycetota</taxon>
        <taxon>Actinomycetes</taxon>
        <taxon>Mycobacteriales</taxon>
        <taxon>Nocardiaceae</taxon>
        <taxon>Nocardia</taxon>
    </lineage>
</organism>
<dbReference type="Gene3D" id="1.20.120.450">
    <property type="entry name" value="dinb family like domain"/>
    <property type="match status" value="1"/>
</dbReference>
<dbReference type="EMBL" id="AP023396">
    <property type="protein sequence ID" value="BCK52445.1"/>
    <property type="molecule type" value="Genomic_DNA"/>
</dbReference>
<proteinExistence type="predicted"/>
<dbReference type="Proteomes" id="UP000516173">
    <property type="component" value="Chromosome"/>
</dbReference>
<reference evidence="3 4" key="1">
    <citation type="submission" date="2020-08" db="EMBL/GenBank/DDBJ databases">
        <title>Genome Sequencing of Nocardia wallacei strain FMUON74 and assembly.</title>
        <authorList>
            <person name="Toyokawa M."/>
            <person name="Uesaka K."/>
        </authorList>
    </citation>
    <scope>NUCLEOTIDE SEQUENCE [LARGE SCALE GENOMIC DNA]</scope>
    <source>
        <strain evidence="3 4">FMUON74</strain>
    </source>
</reference>
<protein>
    <recommendedName>
        <fullName evidence="2">Mycothiol-dependent maleylpyruvate isomerase metal-binding domain-containing protein</fullName>
    </recommendedName>
</protein>
<dbReference type="InterPro" id="IPR024344">
    <property type="entry name" value="MDMPI_metal-binding"/>
</dbReference>
<name>A0A7G1KBV3_9NOCA</name>
<dbReference type="AlphaFoldDB" id="A0A7G1KBV3"/>
<evidence type="ECO:0000259" key="2">
    <source>
        <dbReference type="Pfam" id="PF11716"/>
    </source>
</evidence>
<feature type="region of interest" description="Disordered" evidence="1">
    <location>
        <begin position="59"/>
        <end position="99"/>
    </location>
</feature>
<gene>
    <name evidence="3" type="ORF">NWFMUON74_02170</name>
</gene>
<dbReference type="RefSeq" id="WP_187686165.1">
    <property type="nucleotide sequence ID" value="NZ_AP023396.1"/>
</dbReference>
<sequence>MIDLKPACHTMIDLLEGISGFQLCLPTPCTEYTVRNLVSHIAETARGASELVSSGATIETSRSAVPRRATGSASGPADPPVQAVRAATTDSRADGRAGEGRGVAAVAVGDLAAAPSTDYLRVVAAQVRALGMAWDNPAAWVGTTEAGGLALPNEVWGKIAFTEMVVHGWDLATALGRPFRLPEPTLRACLDHVTAFVPAAPIPRPVGRPRHPTPRRHPPRPHTHHHRPRPPLGSRRRRLTPAA</sequence>
<evidence type="ECO:0000313" key="3">
    <source>
        <dbReference type="EMBL" id="BCK52445.1"/>
    </source>
</evidence>
<feature type="compositionally biased region" description="Basic residues" evidence="1">
    <location>
        <begin position="207"/>
        <end position="243"/>
    </location>
</feature>